<dbReference type="InterPro" id="IPR050714">
    <property type="entry name" value="Cobalamin_biosynth_MTase"/>
</dbReference>
<dbReference type="Gene3D" id="3.40.1010.10">
    <property type="entry name" value="Cobalt-precorrin-4 Transmethylase, Domain 1"/>
    <property type="match status" value="1"/>
</dbReference>
<keyword evidence="3 7" id="KW-0489">Methyltransferase</keyword>
<keyword evidence="8" id="KW-1185">Reference proteome</keyword>
<keyword evidence="5" id="KW-0949">S-adenosyl-L-methionine</keyword>
<keyword evidence="2" id="KW-0169">Cobalamin biosynthesis</keyword>
<dbReference type="NCBIfam" id="TIGR02469">
    <property type="entry name" value="CbiT"/>
    <property type="match status" value="1"/>
</dbReference>
<evidence type="ECO:0000256" key="1">
    <source>
        <dbReference type="ARBA" id="ARBA00004953"/>
    </source>
</evidence>
<dbReference type="InterPro" id="IPR014776">
    <property type="entry name" value="4pyrrole_Mease_sub2"/>
</dbReference>
<dbReference type="PANTHER" id="PTHR43182:SF1">
    <property type="entry name" value="COBALT-PRECORRIN-7 C(5)-METHYLTRANSFERASE"/>
    <property type="match status" value="1"/>
</dbReference>
<evidence type="ECO:0000259" key="6">
    <source>
        <dbReference type="Pfam" id="PF00590"/>
    </source>
</evidence>
<evidence type="ECO:0000313" key="7">
    <source>
        <dbReference type="EMBL" id="SDY06560.1"/>
    </source>
</evidence>
<dbReference type="PIRSF" id="PIRSF036428">
    <property type="entry name" value="CobL"/>
    <property type="match status" value="1"/>
</dbReference>
<evidence type="ECO:0000256" key="5">
    <source>
        <dbReference type="ARBA" id="ARBA00022691"/>
    </source>
</evidence>
<dbReference type="InterPro" id="IPR000878">
    <property type="entry name" value="4pyrrol_Mease"/>
</dbReference>
<dbReference type="SUPFAM" id="SSF53335">
    <property type="entry name" value="S-adenosyl-L-methionine-dependent methyltransferases"/>
    <property type="match status" value="1"/>
</dbReference>
<evidence type="ECO:0000256" key="3">
    <source>
        <dbReference type="ARBA" id="ARBA00022603"/>
    </source>
</evidence>
<dbReference type="Pfam" id="PF00590">
    <property type="entry name" value="TP_methylase"/>
    <property type="match status" value="1"/>
</dbReference>
<dbReference type="SUPFAM" id="SSF53790">
    <property type="entry name" value="Tetrapyrrole methylase"/>
    <property type="match status" value="1"/>
</dbReference>
<keyword evidence="4 7" id="KW-0808">Transferase</keyword>
<dbReference type="EMBL" id="FNOW01000027">
    <property type="protein sequence ID" value="SDY06560.1"/>
    <property type="molecule type" value="Genomic_DNA"/>
</dbReference>
<protein>
    <submittedName>
        <fullName evidence="7">Precorrin-6Y C5,15-methyltransferase (Decarboxylating)</fullName>
    </submittedName>
</protein>
<reference evidence="8" key="1">
    <citation type="submission" date="2016-10" db="EMBL/GenBank/DDBJ databases">
        <authorList>
            <person name="Varghese N."/>
            <person name="Submissions S."/>
        </authorList>
    </citation>
    <scope>NUCLEOTIDE SEQUENCE [LARGE SCALE GENOMIC DNA]</scope>
    <source>
        <strain evidence="8">DSM 173</strain>
    </source>
</reference>
<evidence type="ECO:0000313" key="8">
    <source>
        <dbReference type="Proteomes" id="UP000198672"/>
    </source>
</evidence>
<sequence length="413" mass="43265">MTTPPAAPASVAWLTVIGIGEDGYAGLSAVARQALDTAQVLFGGARHLALIPERPDQERHAWPSPFELAYTQLLARRGQPVCVLASGDPMLFGIGATLAQRLPPAELRILPAPASVSLAAARLGWALQEVEIIPAHGRPLARVNLHLAPGARLLVLAADASTPRQLAAQLTARGYGPSQLTVLERLGGAHERRLDGTAATWTHPDGAALNLIAVDCRAAPDLLPLSRRAGLPDAAYDHDGQLTKRDVRAVTLAHLAPQPGELLWDVGAGCGSIGIEWLRTDSRCRAIAIEADAGRRARIARNRDALGVPDLVIIAGHAPEALADLEPPDAIFIGGGLTVAGVADRCWAALKPGGRLVANAVTLQSEAALVALRAQISGDLTRISVAHAAPLGRFDGWRTAMPVSLLIAHKAHN</sequence>
<comment type="pathway">
    <text evidence="1">Cofactor biosynthesis; adenosylcobalamin biosynthesis.</text>
</comment>
<dbReference type="OrthoDB" id="9787825at2"/>
<accession>A0A1H3GU50</accession>
<dbReference type="PANTHER" id="PTHR43182">
    <property type="entry name" value="COBALT-PRECORRIN-6B C(15)-METHYLTRANSFERASE (DECARBOXYLATING)"/>
    <property type="match status" value="1"/>
</dbReference>
<organism evidence="7 8">
    <name type="scientific">Allochromatium warmingii</name>
    <name type="common">Chromatium warmingii</name>
    <dbReference type="NCBI Taxonomy" id="61595"/>
    <lineage>
        <taxon>Bacteria</taxon>
        <taxon>Pseudomonadati</taxon>
        <taxon>Pseudomonadota</taxon>
        <taxon>Gammaproteobacteria</taxon>
        <taxon>Chromatiales</taxon>
        <taxon>Chromatiaceae</taxon>
        <taxon>Allochromatium</taxon>
    </lineage>
</organism>
<gene>
    <name evidence="7" type="ORF">SAMN05421644_12713</name>
</gene>
<dbReference type="UniPathway" id="UPA00148"/>
<evidence type="ECO:0000256" key="4">
    <source>
        <dbReference type="ARBA" id="ARBA00022679"/>
    </source>
</evidence>
<dbReference type="InterPro" id="IPR014008">
    <property type="entry name" value="Cbl_synth_MTase_CbiT"/>
</dbReference>
<dbReference type="AlphaFoldDB" id="A0A1H3GU50"/>
<dbReference type="Gene3D" id="3.30.950.10">
    <property type="entry name" value="Methyltransferase, Cobalt-precorrin-4 Transmethylase, Domain 2"/>
    <property type="match status" value="1"/>
</dbReference>
<dbReference type="STRING" id="61595.SAMN05421644_12713"/>
<dbReference type="GO" id="GO:0008276">
    <property type="term" value="F:protein methyltransferase activity"/>
    <property type="evidence" value="ECO:0007669"/>
    <property type="project" value="InterPro"/>
</dbReference>
<dbReference type="InterPro" id="IPR029063">
    <property type="entry name" value="SAM-dependent_MTases_sf"/>
</dbReference>
<dbReference type="GO" id="GO:0009236">
    <property type="term" value="P:cobalamin biosynthetic process"/>
    <property type="evidence" value="ECO:0007669"/>
    <property type="project" value="UniProtKB-UniPathway"/>
</dbReference>
<name>A0A1H3GU50_ALLWA</name>
<feature type="domain" description="Tetrapyrrole methylase" evidence="6">
    <location>
        <begin position="14"/>
        <end position="199"/>
    </location>
</feature>
<evidence type="ECO:0000256" key="2">
    <source>
        <dbReference type="ARBA" id="ARBA00022573"/>
    </source>
</evidence>
<dbReference type="InterPro" id="IPR006365">
    <property type="entry name" value="Cbl_synth_CobL"/>
</dbReference>
<dbReference type="CDD" id="cd02440">
    <property type="entry name" value="AdoMet_MTases"/>
    <property type="match status" value="1"/>
</dbReference>
<dbReference type="InterPro" id="IPR014777">
    <property type="entry name" value="4pyrrole_Mease_sub1"/>
</dbReference>
<dbReference type="CDD" id="cd11644">
    <property type="entry name" value="Precorrin-6Y-MT"/>
    <property type="match status" value="1"/>
</dbReference>
<dbReference type="InterPro" id="IPR012818">
    <property type="entry name" value="CbiE"/>
</dbReference>
<dbReference type="GO" id="GO:0032259">
    <property type="term" value="P:methylation"/>
    <property type="evidence" value="ECO:0007669"/>
    <property type="project" value="UniProtKB-KW"/>
</dbReference>
<dbReference type="RefSeq" id="WP_091334132.1">
    <property type="nucleotide sequence ID" value="NZ_FNOW01000027.1"/>
</dbReference>
<dbReference type="InterPro" id="IPR035996">
    <property type="entry name" value="4pyrrol_Methylase_sf"/>
</dbReference>
<dbReference type="NCBIfam" id="TIGR02467">
    <property type="entry name" value="CbiE"/>
    <property type="match status" value="1"/>
</dbReference>
<proteinExistence type="predicted"/>
<dbReference type="Proteomes" id="UP000198672">
    <property type="component" value="Unassembled WGS sequence"/>
</dbReference>
<dbReference type="Gene3D" id="3.40.50.150">
    <property type="entry name" value="Vaccinia Virus protein VP39"/>
    <property type="match status" value="1"/>
</dbReference>